<protein>
    <submittedName>
        <fullName evidence="1">Uncharacterized protein</fullName>
    </submittedName>
</protein>
<evidence type="ECO:0000313" key="1">
    <source>
        <dbReference type="EMBL" id="KAJ9091880.1"/>
    </source>
</evidence>
<organism evidence="1 2">
    <name type="scientific">Naganishia cerealis</name>
    <dbReference type="NCBI Taxonomy" id="610337"/>
    <lineage>
        <taxon>Eukaryota</taxon>
        <taxon>Fungi</taxon>
        <taxon>Dikarya</taxon>
        <taxon>Basidiomycota</taxon>
        <taxon>Agaricomycotina</taxon>
        <taxon>Tremellomycetes</taxon>
        <taxon>Filobasidiales</taxon>
        <taxon>Filobasidiaceae</taxon>
        <taxon>Naganishia</taxon>
    </lineage>
</organism>
<evidence type="ECO:0000313" key="2">
    <source>
        <dbReference type="Proteomes" id="UP001241377"/>
    </source>
</evidence>
<comment type="caution">
    <text evidence="1">The sequence shown here is derived from an EMBL/GenBank/DDBJ whole genome shotgun (WGS) entry which is preliminary data.</text>
</comment>
<gene>
    <name evidence="1" type="ORF">QFC19_008906</name>
</gene>
<keyword evidence="2" id="KW-1185">Reference proteome</keyword>
<accession>A0ACC2UYE0</accession>
<dbReference type="Proteomes" id="UP001241377">
    <property type="component" value="Unassembled WGS sequence"/>
</dbReference>
<reference evidence="1" key="1">
    <citation type="submission" date="2023-04" db="EMBL/GenBank/DDBJ databases">
        <title>Draft Genome sequencing of Naganishia species isolated from polar environments using Oxford Nanopore Technology.</title>
        <authorList>
            <person name="Leo P."/>
            <person name="Venkateswaran K."/>
        </authorList>
    </citation>
    <scope>NUCLEOTIDE SEQUENCE</scope>
    <source>
        <strain evidence="1">MNA-CCFEE 5261</strain>
    </source>
</reference>
<dbReference type="EMBL" id="JASBWR010000142">
    <property type="protein sequence ID" value="KAJ9091880.1"/>
    <property type="molecule type" value="Genomic_DNA"/>
</dbReference>
<proteinExistence type="predicted"/>
<name>A0ACC2UYE0_9TREE</name>
<sequence length="628" mass="69420">MCPGNRPNRLSSNAQPQDQTSSPALLQGRIGVVSQTPGQALIASFTPTNTRPKPRQLVVGSPYDIASRRDPNSFRYSPAYADTLEAAVNSNVPLSRDSRRPMQIEGGLHINAILRRTEANVHEASSTRVAAPDSSPTPQRPADGSSSIVVSASTAVSKPRNQLVKVATQPKATRKHQAEDKAAAEAAKKEKKKRDNRERQRVKRAKDKEEMARESLSQSVASKDEAGDERNHAPQQKFKAPSPPHFNQDFGPEGEEGGSAEDVVVSFMVKDDYIRKHKISHKAGRRILAKSIQAELRSRGMSERPLDNIVKKVGTILQRVTGIADKLRTQTGFGPDDGNGQTMDQWLKAQPDGPLYLQLESIVRDMHSINPLLIHDSASDDTLTAREDLLALLIKPRLDEADLSETEKEDNDDGDDQDPEATLAAGEIVPTEIFGNVNNGKAAVGKKTGPAARPTKSSTEAPTGSTWTSKDERKGKCPQEIGKLVTSRLDAHLDHVRERSQKQDEHLIWKQRRAEDQLAIERRKDMREQEAHEAAKQHQERLNQIALADHYSRLVLKEDHDEEIAGEIVFRPTAWGNLRESMMALVAGSRKRKRGDQGGDSGSGPELKRQKEEAEEEAFRKGLNCIEL</sequence>